<evidence type="ECO:0000259" key="4">
    <source>
        <dbReference type="Pfam" id="PF02776"/>
    </source>
</evidence>
<dbReference type="InterPro" id="IPR045229">
    <property type="entry name" value="TPP_enz"/>
</dbReference>
<gene>
    <name evidence="5" type="ORF">ETSY1_05135</name>
</gene>
<feature type="domain" description="Thiamine pyrophosphate enzyme N-terminal TPP-binding" evidence="4">
    <location>
        <begin position="1"/>
        <end position="115"/>
    </location>
</feature>
<dbReference type="CDD" id="cd07035">
    <property type="entry name" value="TPP_PYR_POX_like"/>
    <property type="match status" value="1"/>
</dbReference>
<keyword evidence="2" id="KW-0460">Magnesium</keyword>
<proteinExistence type="inferred from homology"/>
<sequence>MNGAEIFVESLRKEGVDTIFGHPGGAILPINDALYQAGMRTILARHEQGAVHMAEGYARATGKPGVVLVTSGPGGTNVVTGLTNALMDSTPIVVFTGQVPTGVIGNDAFQEADIVGITHSCTKHNTLVRDVRELATTIKEAFFIASTGRPGPVLVDIPKDVSTSECEFVYPDTVHMRGYKPTLEGHAGQIRRAADMLAAAERPVLYAGGGVVLSGASAELRRLGELTATPVTNTLMGLGGFPGVHDLWLGMLGMHGTFAANTAMDSADLVVAIGARFDDRVTGNLEEFCVNAKFIHIDIDPSLIGKNVQVDLPIVGDVKHCLTRLIEALTSIQKDWHVDHRTWLEQVRTWKTEYPLGFDQDPDGELLPWCRDT</sequence>
<dbReference type="InterPro" id="IPR012000">
    <property type="entry name" value="Thiamin_PyroP_enz_cen_dom"/>
</dbReference>
<evidence type="ECO:0000256" key="1">
    <source>
        <dbReference type="ARBA" id="ARBA00007812"/>
    </source>
</evidence>
<dbReference type="GO" id="GO:0050660">
    <property type="term" value="F:flavin adenine dinucleotide binding"/>
    <property type="evidence" value="ECO:0007669"/>
    <property type="project" value="InterPro"/>
</dbReference>
<dbReference type="Proteomes" id="UP000019141">
    <property type="component" value="Unassembled WGS sequence"/>
</dbReference>
<comment type="catalytic activity">
    <reaction evidence="2">
        <text>2 pyruvate + H(+) = (2S)-2-acetolactate + CO2</text>
        <dbReference type="Rhea" id="RHEA:25249"/>
        <dbReference type="ChEBI" id="CHEBI:15361"/>
        <dbReference type="ChEBI" id="CHEBI:15378"/>
        <dbReference type="ChEBI" id="CHEBI:16526"/>
        <dbReference type="ChEBI" id="CHEBI:58476"/>
        <dbReference type="EC" id="2.2.1.6"/>
    </reaction>
</comment>
<dbReference type="FunFam" id="3.40.50.970:FF:000007">
    <property type="entry name" value="Acetolactate synthase"/>
    <property type="match status" value="1"/>
</dbReference>
<dbReference type="GO" id="GO:0005948">
    <property type="term" value="C:acetolactate synthase complex"/>
    <property type="evidence" value="ECO:0007669"/>
    <property type="project" value="TreeGrafter"/>
</dbReference>
<keyword evidence="2" id="KW-0786">Thiamine pyrophosphate</keyword>
<evidence type="ECO:0000313" key="5">
    <source>
        <dbReference type="EMBL" id="ETX02018.1"/>
    </source>
</evidence>
<comment type="pathway">
    <text evidence="2">Amino-acid biosynthesis; L-valine biosynthesis; L-valine from pyruvate: step 1/4.</text>
</comment>
<keyword evidence="2" id="KW-0100">Branched-chain amino acid biosynthesis</keyword>
<dbReference type="Pfam" id="PF02776">
    <property type="entry name" value="TPP_enzyme_N"/>
    <property type="match status" value="1"/>
</dbReference>
<dbReference type="GO" id="GO:0030976">
    <property type="term" value="F:thiamine pyrophosphate binding"/>
    <property type="evidence" value="ECO:0007669"/>
    <property type="project" value="UniProtKB-UniRule"/>
</dbReference>
<dbReference type="NCBIfam" id="TIGR00118">
    <property type="entry name" value="acolac_lg"/>
    <property type="match status" value="1"/>
</dbReference>
<dbReference type="EMBL" id="AZHW01000182">
    <property type="protein sequence ID" value="ETX02018.1"/>
    <property type="molecule type" value="Genomic_DNA"/>
</dbReference>
<accession>W4LVU0</accession>
<dbReference type="GO" id="GO:0003984">
    <property type="term" value="F:acetolactate synthase activity"/>
    <property type="evidence" value="ECO:0007669"/>
    <property type="project" value="UniProtKB-EC"/>
</dbReference>
<keyword evidence="2" id="KW-0479">Metal-binding</keyword>
<comment type="cofactor">
    <cofactor evidence="2">
        <name>thiamine diphosphate</name>
        <dbReference type="ChEBI" id="CHEBI:58937"/>
    </cofactor>
    <text evidence="2">Binds 1 thiamine pyrophosphate per subunit.</text>
</comment>
<dbReference type="EC" id="2.2.1.6" evidence="2"/>
<comment type="caution">
    <text evidence="5">The sequence shown here is derived from an EMBL/GenBank/DDBJ whole genome shotgun (WGS) entry which is preliminary data.</text>
</comment>
<dbReference type="PANTHER" id="PTHR18968">
    <property type="entry name" value="THIAMINE PYROPHOSPHATE ENZYMES"/>
    <property type="match status" value="1"/>
</dbReference>
<protein>
    <recommendedName>
        <fullName evidence="2">Acetolactate synthase</fullName>
        <ecNumber evidence="2">2.2.1.6</ecNumber>
    </recommendedName>
</protein>
<evidence type="ECO:0000259" key="3">
    <source>
        <dbReference type="Pfam" id="PF00205"/>
    </source>
</evidence>
<dbReference type="InterPro" id="IPR029035">
    <property type="entry name" value="DHS-like_NAD/FAD-binding_dom"/>
</dbReference>
<dbReference type="Gene3D" id="3.40.50.1220">
    <property type="entry name" value="TPP-binding domain"/>
    <property type="match status" value="1"/>
</dbReference>
<dbReference type="InterPro" id="IPR012001">
    <property type="entry name" value="Thiamin_PyroP_enz_TPP-bd_dom"/>
</dbReference>
<dbReference type="Pfam" id="PF00205">
    <property type="entry name" value="TPP_enzyme_M"/>
    <property type="match status" value="1"/>
</dbReference>
<dbReference type="GO" id="GO:0000287">
    <property type="term" value="F:magnesium ion binding"/>
    <property type="evidence" value="ECO:0007669"/>
    <property type="project" value="UniProtKB-UniRule"/>
</dbReference>
<dbReference type="AlphaFoldDB" id="W4LVU0"/>
<dbReference type="SUPFAM" id="SSF52518">
    <property type="entry name" value="Thiamin diphosphate-binding fold (THDP-binding)"/>
    <property type="match status" value="1"/>
</dbReference>
<reference evidence="5 6" key="1">
    <citation type="journal article" date="2014" name="Nature">
        <title>An environmental bacterial taxon with a large and distinct metabolic repertoire.</title>
        <authorList>
            <person name="Wilson M.C."/>
            <person name="Mori T."/>
            <person name="Ruckert C."/>
            <person name="Uria A.R."/>
            <person name="Helf M.J."/>
            <person name="Takada K."/>
            <person name="Gernert C."/>
            <person name="Steffens U.A."/>
            <person name="Heycke N."/>
            <person name="Schmitt S."/>
            <person name="Rinke C."/>
            <person name="Helfrich E.J."/>
            <person name="Brachmann A.O."/>
            <person name="Gurgui C."/>
            <person name="Wakimoto T."/>
            <person name="Kracht M."/>
            <person name="Crusemann M."/>
            <person name="Hentschel U."/>
            <person name="Abe I."/>
            <person name="Matsunaga S."/>
            <person name="Kalinowski J."/>
            <person name="Takeyama H."/>
            <person name="Piel J."/>
        </authorList>
    </citation>
    <scope>NUCLEOTIDE SEQUENCE [LARGE SCALE GENOMIC DNA]</scope>
    <source>
        <strain evidence="6">TSY1</strain>
    </source>
</reference>
<dbReference type="HOGENOM" id="CLU_013748_1_1_7"/>
<dbReference type="GO" id="GO:0009097">
    <property type="term" value="P:isoleucine biosynthetic process"/>
    <property type="evidence" value="ECO:0007669"/>
    <property type="project" value="UniProtKB-UniPathway"/>
</dbReference>
<keyword evidence="2" id="KW-0808">Transferase</keyword>
<dbReference type="InterPro" id="IPR012846">
    <property type="entry name" value="Acetolactate_synth_lsu"/>
</dbReference>
<comment type="similarity">
    <text evidence="1 2">Belongs to the TPP enzyme family.</text>
</comment>
<dbReference type="FunFam" id="3.40.50.1220:FF:000008">
    <property type="entry name" value="Acetolactate synthase"/>
    <property type="match status" value="1"/>
</dbReference>
<comment type="cofactor">
    <cofactor evidence="2">
        <name>Mg(2+)</name>
        <dbReference type="ChEBI" id="CHEBI:18420"/>
    </cofactor>
    <text evidence="2">Binds 1 Mg(2+) ion per subunit.</text>
</comment>
<dbReference type="UniPathway" id="UPA00049">
    <property type="reaction ID" value="UER00059"/>
</dbReference>
<dbReference type="InterPro" id="IPR029061">
    <property type="entry name" value="THDP-binding"/>
</dbReference>
<evidence type="ECO:0000313" key="6">
    <source>
        <dbReference type="Proteomes" id="UP000019141"/>
    </source>
</evidence>
<feature type="non-terminal residue" evidence="5">
    <location>
        <position position="373"/>
    </location>
</feature>
<dbReference type="SUPFAM" id="SSF52467">
    <property type="entry name" value="DHS-like NAD/FAD-binding domain"/>
    <property type="match status" value="1"/>
</dbReference>
<comment type="pathway">
    <text evidence="2">Amino-acid biosynthesis; L-isoleucine biosynthesis; L-isoleucine from 2-oxobutanoate: step 1/4.</text>
</comment>
<dbReference type="GO" id="GO:0009099">
    <property type="term" value="P:L-valine biosynthetic process"/>
    <property type="evidence" value="ECO:0007669"/>
    <property type="project" value="UniProtKB-UniPathway"/>
</dbReference>
<dbReference type="Gene3D" id="3.40.50.970">
    <property type="match status" value="1"/>
</dbReference>
<keyword evidence="2" id="KW-0028">Amino-acid biosynthesis</keyword>
<dbReference type="UniPathway" id="UPA00047">
    <property type="reaction ID" value="UER00055"/>
</dbReference>
<feature type="domain" description="Thiamine pyrophosphate enzyme central" evidence="3">
    <location>
        <begin position="190"/>
        <end position="325"/>
    </location>
</feature>
<keyword evidence="6" id="KW-1185">Reference proteome</keyword>
<evidence type="ECO:0000256" key="2">
    <source>
        <dbReference type="RuleBase" id="RU003591"/>
    </source>
</evidence>
<name>W4LVU0_ENTF1</name>
<organism evidence="5 6">
    <name type="scientific">Entotheonella factor</name>
    <dbReference type="NCBI Taxonomy" id="1429438"/>
    <lineage>
        <taxon>Bacteria</taxon>
        <taxon>Pseudomonadati</taxon>
        <taxon>Nitrospinota/Tectimicrobiota group</taxon>
        <taxon>Candidatus Tectimicrobiota</taxon>
        <taxon>Candidatus Entotheonellia</taxon>
        <taxon>Candidatus Entotheonellales</taxon>
        <taxon>Candidatus Entotheonellaceae</taxon>
        <taxon>Candidatus Entotheonella</taxon>
    </lineage>
</organism>
<dbReference type="PANTHER" id="PTHR18968:SF13">
    <property type="entry name" value="ACETOLACTATE SYNTHASE CATALYTIC SUBUNIT, MITOCHONDRIAL"/>
    <property type="match status" value="1"/>
</dbReference>